<proteinExistence type="predicted"/>
<comment type="caution">
    <text evidence="2">The sequence shown here is derived from an EMBL/GenBank/DDBJ whole genome shotgun (WGS) entry which is preliminary data.</text>
</comment>
<dbReference type="Proteomes" id="UP001259832">
    <property type="component" value="Unassembled WGS sequence"/>
</dbReference>
<dbReference type="AlphaFoldDB" id="A0AAD9GK68"/>
<keyword evidence="3" id="KW-1185">Reference proteome</keyword>
<protein>
    <submittedName>
        <fullName evidence="2">Uncharacterized protein</fullName>
    </submittedName>
</protein>
<evidence type="ECO:0000256" key="1">
    <source>
        <dbReference type="SAM" id="MobiDB-lite"/>
    </source>
</evidence>
<evidence type="ECO:0000313" key="3">
    <source>
        <dbReference type="Proteomes" id="UP001259832"/>
    </source>
</evidence>
<dbReference type="EMBL" id="JASMQC010000015">
    <property type="protein sequence ID" value="KAK1940037.1"/>
    <property type="molecule type" value="Genomic_DNA"/>
</dbReference>
<sequence length="109" mass="12312">MTEKTEAANADTSPPPPPVEGFFAPKTPVNSGSPELFKRFQLDPASWDEFQRKIAQPQGSSSVPRRLKVVPMRNMHQLFKVYINEKSSLELENQGKIYGVAREMDQVHV</sequence>
<name>A0AAD9GK68_9STRA</name>
<accession>A0AAD9GK68</accession>
<reference evidence="2" key="1">
    <citation type="submission" date="2023-08" db="EMBL/GenBank/DDBJ databases">
        <title>Reference Genome Resource for the Citrus Pathogen Phytophthora citrophthora.</title>
        <authorList>
            <person name="Moller H."/>
            <person name="Coetzee B."/>
            <person name="Rose L.J."/>
            <person name="Van Niekerk J.M."/>
        </authorList>
    </citation>
    <scope>NUCLEOTIDE SEQUENCE</scope>
    <source>
        <strain evidence="2">STE-U-9442</strain>
    </source>
</reference>
<organism evidence="2 3">
    <name type="scientific">Phytophthora citrophthora</name>
    <dbReference type="NCBI Taxonomy" id="4793"/>
    <lineage>
        <taxon>Eukaryota</taxon>
        <taxon>Sar</taxon>
        <taxon>Stramenopiles</taxon>
        <taxon>Oomycota</taxon>
        <taxon>Peronosporomycetes</taxon>
        <taxon>Peronosporales</taxon>
        <taxon>Peronosporaceae</taxon>
        <taxon>Phytophthora</taxon>
    </lineage>
</organism>
<gene>
    <name evidence="2" type="ORF">P3T76_008360</name>
</gene>
<feature type="region of interest" description="Disordered" evidence="1">
    <location>
        <begin position="1"/>
        <end position="28"/>
    </location>
</feature>
<evidence type="ECO:0000313" key="2">
    <source>
        <dbReference type="EMBL" id="KAK1940037.1"/>
    </source>
</evidence>